<dbReference type="EC" id="4.2.1.46" evidence="4 8"/>
<dbReference type="GO" id="GO:0009225">
    <property type="term" value="P:nucleotide-sugar metabolic process"/>
    <property type="evidence" value="ECO:0007669"/>
    <property type="project" value="InterPro"/>
</dbReference>
<evidence type="ECO:0000256" key="4">
    <source>
        <dbReference type="ARBA" id="ARBA00011990"/>
    </source>
</evidence>
<dbReference type="PROSITE" id="PS00061">
    <property type="entry name" value="ADH_SHORT"/>
    <property type="match status" value="1"/>
</dbReference>
<dbReference type="InterPro" id="IPR005888">
    <property type="entry name" value="dTDP_Gluc_deHydtase"/>
</dbReference>
<dbReference type="GO" id="GO:0008460">
    <property type="term" value="F:dTDP-glucose 4,6-dehydratase activity"/>
    <property type="evidence" value="ECO:0007669"/>
    <property type="project" value="UniProtKB-EC"/>
</dbReference>
<dbReference type="InterPro" id="IPR036291">
    <property type="entry name" value="NAD(P)-bd_dom_sf"/>
</dbReference>
<evidence type="ECO:0000256" key="6">
    <source>
        <dbReference type="ARBA" id="ARBA00023027"/>
    </source>
</evidence>
<dbReference type="InterPro" id="IPR020904">
    <property type="entry name" value="Sc_DH/Rdtase_CS"/>
</dbReference>
<comment type="caution">
    <text evidence="10">The sequence shown here is derived from an EMBL/GenBank/DDBJ whole genome shotgun (WGS) entry which is preliminary data.</text>
</comment>
<comment type="catalytic activity">
    <reaction evidence="1 8">
        <text>dTDP-alpha-D-glucose = dTDP-4-dehydro-6-deoxy-alpha-D-glucose + H2O</text>
        <dbReference type="Rhea" id="RHEA:17221"/>
        <dbReference type="ChEBI" id="CHEBI:15377"/>
        <dbReference type="ChEBI" id="CHEBI:57477"/>
        <dbReference type="ChEBI" id="CHEBI:57649"/>
        <dbReference type="EC" id="4.2.1.46"/>
    </reaction>
</comment>
<evidence type="ECO:0000256" key="8">
    <source>
        <dbReference type="RuleBase" id="RU004473"/>
    </source>
</evidence>
<keyword evidence="7 8" id="KW-0456">Lyase</keyword>
<dbReference type="NCBIfam" id="TIGR01181">
    <property type="entry name" value="dTDP_gluc_dehyt"/>
    <property type="match status" value="1"/>
</dbReference>
<evidence type="ECO:0000313" key="10">
    <source>
        <dbReference type="EMBL" id="NEV85089.1"/>
    </source>
</evidence>
<reference evidence="10" key="1">
    <citation type="journal article" date="2020" name="Microorganisms">
        <title>Isolation, Genomic and Metabolomic Characterization of Streptomyces tendae VITAKN with Quorum Sensing Inhibitory Activity from Southern India.</title>
        <authorList>
            <person name="Ishaque N.M."/>
            <person name="Burgsdorf I."/>
            <person name="Limlingan Malit J.J."/>
            <person name="Saha S."/>
            <person name="Teta R."/>
            <person name="Ewe D."/>
            <person name="Kannabiran K."/>
            <person name="Hrouzek P."/>
            <person name="Steindler L."/>
            <person name="Costantino V."/>
            <person name="Saurav K."/>
        </authorList>
    </citation>
    <scope>NUCLEOTIDE SEQUENCE</scope>
    <source>
        <strain evidence="10">VITAKN</strain>
    </source>
</reference>
<gene>
    <name evidence="10" type="primary">rfbB</name>
    <name evidence="10" type="ORF">GUR47_00025</name>
</gene>
<evidence type="ECO:0000256" key="1">
    <source>
        <dbReference type="ARBA" id="ARBA00001539"/>
    </source>
</evidence>
<proteinExistence type="inferred from homology"/>
<dbReference type="InterPro" id="IPR016040">
    <property type="entry name" value="NAD(P)-bd_dom"/>
</dbReference>
<evidence type="ECO:0000259" key="9">
    <source>
        <dbReference type="Pfam" id="PF16363"/>
    </source>
</evidence>
<dbReference type="CDD" id="cd05246">
    <property type="entry name" value="dTDP_GD_SDR_e"/>
    <property type="match status" value="1"/>
</dbReference>
<dbReference type="Pfam" id="PF16363">
    <property type="entry name" value="GDP_Man_Dehyd"/>
    <property type="match status" value="1"/>
</dbReference>
<comment type="similarity">
    <text evidence="3 8">Belongs to the NAD(P)-dependent epimerase/dehydratase family. dTDP-glucose dehydratase subfamily.</text>
</comment>
<dbReference type="RefSeq" id="WP_164457119.1">
    <property type="nucleotide sequence ID" value="NZ_JAAIFS010000001.1"/>
</dbReference>
<dbReference type="Gene3D" id="3.90.25.10">
    <property type="entry name" value="UDP-galactose 4-epimerase, domain 1"/>
    <property type="match status" value="1"/>
</dbReference>
<dbReference type="AlphaFoldDB" id="A0A6B3Q938"/>
<sequence length="322" mass="35264">MRALVTGAAGFIGSAFVRSSLTQPGSAFPEMEITAFDALTYAGNTENLSSVADDPRFTFVRGDIADGKLLAEVLPGHDIVLNFAAETHVDRSIEGPSVFVRTNVLGTHTLLEAARRAGVERFVQISTDEVYGSIDTGSWTEESALCPNSPYAAAKAGADHLALAYARTYGMHVCITRCSNNYGPHQFPEKVIPRFVTLLMEGHRVPLYGDGGNVRDWLHVDDHCAGIRLVLEKGKPGEVYHIGGGTELTNAELARLLLEEFGHGADRVERVPDRLGHDRRYSLDDSKLRALGYRPGVPFAEGLRATVAWYRENTSWWKPLLP</sequence>
<keyword evidence="6" id="KW-0520">NAD</keyword>
<evidence type="ECO:0000256" key="3">
    <source>
        <dbReference type="ARBA" id="ARBA00008178"/>
    </source>
</evidence>
<dbReference type="Gene3D" id="3.40.50.720">
    <property type="entry name" value="NAD(P)-binding Rossmann-like Domain"/>
    <property type="match status" value="1"/>
</dbReference>
<dbReference type="EMBL" id="JAAIFS010000001">
    <property type="protein sequence ID" value="NEV85089.1"/>
    <property type="molecule type" value="Genomic_DNA"/>
</dbReference>
<evidence type="ECO:0000256" key="7">
    <source>
        <dbReference type="ARBA" id="ARBA00023239"/>
    </source>
</evidence>
<dbReference type="PANTHER" id="PTHR43000">
    <property type="entry name" value="DTDP-D-GLUCOSE 4,6-DEHYDRATASE-RELATED"/>
    <property type="match status" value="1"/>
</dbReference>
<evidence type="ECO:0000256" key="2">
    <source>
        <dbReference type="ARBA" id="ARBA00001911"/>
    </source>
</evidence>
<accession>A0A6B3Q938</accession>
<feature type="domain" description="NAD(P)-binding" evidence="9">
    <location>
        <begin position="4"/>
        <end position="305"/>
    </location>
</feature>
<evidence type="ECO:0000256" key="5">
    <source>
        <dbReference type="ARBA" id="ARBA00016977"/>
    </source>
</evidence>
<comment type="cofactor">
    <cofactor evidence="2 8">
        <name>NAD(+)</name>
        <dbReference type="ChEBI" id="CHEBI:57540"/>
    </cofactor>
</comment>
<dbReference type="SUPFAM" id="SSF51735">
    <property type="entry name" value="NAD(P)-binding Rossmann-fold domains"/>
    <property type="match status" value="1"/>
</dbReference>
<name>A0A6B3Q938_STRTE</name>
<organism evidence="10">
    <name type="scientific">Streptomyces tendae</name>
    <dbReference type="NCBI Taxonomy" id="1932"/>
    <lineage>
        <taxon>Bacteria</taxon>
        <taxon>Bacillati</taxon>
        <taxon>Actinomycetota</taxon>
        <taxon>Actinomycetes</taxon>
        <taxon>Kitasatosporales</taxon>
        <taxon>Streptomycetaceae</taxon>
        <taxon>Streptomyces</taxon>
    </lineage>
</organism>
<protein>
    <recommendedName>
        <fullName evidence="5 8">dTDP-glucose 4,6-dehydratase</fullName>
        <ecNumber evidence="4 8">4.2.1.46</ecNumber>
    </recommendedName>
</protein>